<dbReference type="GO" id="GO:0005524">
    <property type="term" value="F:ATP binding"/>
    <property type="evidence" value="ECO:0007669"/>
    <property type="project" value="UniProtKB-UniRule"/>
</dbReference>
<dbReference type="GO" id="GO:0009252">
    <property type="term" value="P:peptidoglycan biosynthetic process"/>
    <property type="evidence" value="ECO:0007669"/>
    <property type="project" value="UniProtKB-UniRule"/>
</dbReference>
<sequence length="426" mass="47500">MRLLSAILLGKFVAFLTKLFKLGGGSAAPGLYALSIEPDLVKKLALKIPKNVVVTGTNGKTTTAKMLAHFAKESNLKVIRNHTGSNLERGIASTIISYVNPWGKQKFDLGIWELDEAAFNSVAPKLKPDLVVFLNIFRDQLDRYGEINTVLKRWQETLKKIPSQTKILINGDDANILELASSFKGHIQKFGVKDFKIVGESIVHKKEQENLDFEAKDVKLNGLNGSTFQLKIENLKLKINLPLPGIYHIYDTLAAFASAYHLNLPIRRLADTLKTYSPAFGRVEKLPFGYIFLIKNPAGATQVFETIAPNTKSDDHLLLALNDNLADGTDVSWIWDGEFEKLKVQSAKLKVICSGDRAEDLAVRLKYAGFDPKKITIEPDLKNAFRQARSGLKGKLFILPTYTAMLELQSTLAKSGLKKHYWEESD</sequence>
<organism evidence="4 5">
    <name type="scientific">Candidatus Daviesbacteria bacterium RIFCSPHIGHO2_01_FULL_40_11</name>
    <dbReference type="NCBI Taxonomy" id="1797762"/>
    <lineage>
        <taxon>Bacteria</taxon>
        <taxon>Candidatus Daviesiibacteriota</taxon>
    </lineage>
</organism>
<dbReference type="GO" id="GO:0140282">
    <property type="term" value="F:carbon-nitrogen ligase activity on lipid II"/>
    <property type="evidence" value="ECO:0007669"/>
    <property type="project" value="UniProtKB-UniRule"/>
</dbReference>
<comment type="subunit">
    <text evidence="1">Forms a heterodimer with GatD.</text>
</comment>
<dbReference type="HAMAP" id="MF_02214">
    <property type="entry name" value="Lipid_II_synth_MurT"/>
    <property type="match status" value="1"/>
</dbReference>
<dbReference type="GO" id="GO:0016881">
    <property type="term" value="F:acid-amino acid ligase activity"/>
    <property type="evidence" value="ECO:0007669"/>
    <property type="project" value="InterPro"/>
</dbReference>
<dbReference type="EC" id="6.3.5.13" evidence="1"/>
<feature type="domain" description="Mur ligase central" evidence="2">
    <location>
        <begin position="54"/>
        <end position="259"/>
    </location>
</feature>
<dbReference type="PANTHER" id="PTHR23135">
    <property type="entry name" value="MUR LIGASE FAMILY MEMBER"/>
    <property type="match status" value="1"/>
</dbReference>
<dbReference type="Pfam" id="PF08245">
    <property type="entry name" value="Mur_ligase_M"/>
    <property type="match status" value="1"/>
</dbReference>
<keyword evidence="1" id="KW-0133">Cell shape</keyword>
<dbReference type="InterPro" id="IPR043703">
    <property type="entry name" value="Lipid_II_synth_MurT"/>
</dbReference>
<comment type="caution">
    <text evidence="4">The sequence shown here is derived from an EMBL/GenBank/DDBJ whole genome shotgun (WGS) entry which is preliminary data.</text>
</comment>
<evidence type="ECO:0000259" key="2">
    <source>
        <dbReference type="Pfam" id="PF08245"/>
    </source>
</evidence>
<dbReference type="GO" id="GO:0046872">
    <property type="term" value="F:metal ion binding"/>
    <property type="evidence" value="ECO:0007669"/>
    <property type="project" value="UniProtKB-KW"/>
</dbReference>
<keyword evidence="1" id="KW-0573">Peptidoglycan synthesis</keyword>
<name>A0A1F5JJ87_9BACT</name>
<dbReference type="UniPathway" id="UPA00219"/>
<keyword evidence="1" id="KW-0067">ATP-binding</keyword>
<evidence type="ECO:0000259" key="3">
    <source>
        <dbReference type="Pfam" id="PF08353"/>
    </source>
</evidence>
<evidence type="ECO:0000256" key="1">
    <source>
        <dbReference type="HAMAP-Rule" id="MF_02214"/>
    </source>
</evidence>
<dbReference type="InterPro" id="IPR013221">
    <property type="entry name" value="Mur_ligase_cen"/>
</dbReference>
<keyword evidence="1" id="KW-0547">Nucleotide-binding</keyword>
<dbReference type="Pfam" id="PF08353">
    <property type="entry name" value="MurT_C"/>
    <property type="match status" value="1"/>
</dbReference>
<dbReference type="GO" id="GO:0071555">
    <property type="term" value="P:cell wall organization"/>
    <property type="evidence" value="ECO:0007669"/>
    <property type="project" value="UniProtKB-KW"/>
</dbReference>
<dbReference type="Proteomes" id="UP000177555">
    <property type="component" value="Unassembled WGS sequence"/>
</dbReference>
<reference evidence="4 5" key="1">
    <citation type="journal article" date="2016" name="Nat. Commun.">
        <title>Thousands of microbial genomes shed light on interconnected biogeochemical processes in an aquifer system.</title>
        <authorList>
            <person name="Anantharaman K."/>
            <person name="Brown C.T."/>
            <person name="Hug L.A."/>
            <person name="Sharon I."/>
            <person name="Castelle C.J."/>
            <person name="Probst A.J."/>
            <person name="Thomas B.C."/>
            <person name="Singh A."/>
            <person name="Wilkins M.J."/>
            <person name="Karaoz U."/>
            <person name="Brodie E.L."/>
            <person name="Williams K.H."/>
            <person name="Hubbard S.S."/>
            <person name="Banfield J.F."/>
        </authorList>
    </citation>
    <scope>NUCLEOTIDE SEQUENCE [LARGE SCALE GENOMIC DNA]</scope>
</reference>
<feature type="domain" description="Lipid II isoglutaminyl synthase (glutamine-hydrolyzing) subunit MurT C-terminal" evidence="3">
    <location>
        <begin position="293"/>
        <end position="405"/>
    </location>
</feature>
<keyword evidence="1" id="KW-0436">Ligase</keyword>
<evidence type="ECO:0000313" key="4">
    <source>
        <dbReference type="EMBL" id="OGE28724.1"/>
    </source>
</evidence>
<feature type="active site" evidence="1">
    <location>
        <position position="330"/>
    </location>
</feature>
<comment type="catalytic activity">
    <reaction evidence="1">
        <text>beta-D-GlcNAc-(1-&gt;4)-Mur2Ac(oyl-L-Ala-gamma-D-O-P-Glu-L-Lys-D-Ala-D-Ala)-di-trans,octa-cis-undecaprenyl diphosphate + NH4(+) = beta-D-GlcNAc-(1-&gt;4)-Mur2Ac(oyl-L-Ala-D-isoglutaminyl-L-Lys-D-Ala-D-Ala)-di-trans,octa-cis-undecaprenyl diphosphate + phosphate + H(+)</text>
        <dbReference type="Rhea" id="RHEA:57932"/>
        <dbReference type="ChEBI" id="CHEBI:15378"/>
        <dbReference type="ChEBI" id="CHEBI:28938"/>
        <dbReference type="ChEBI" id="CHEBI:43474"/>
        <dbReference type="ChEBI" id="CHEBI:62233"/>
        <dbReference type="ChEBI" id="CHEBI:143132"/>
    </reaction>
</comment>
<dbReference type="AlphaFoldDB" id="A0A1F5JJ87"/>
<comment type="catalytic activity">
    <reaction evidence="1">
        <text>beta-D-GlcNAc-(1-&gt;4)-Mur2Ac(oyl-L-Ala-gamma-D-Glu-L-Lys-D-Ala-D-Ala)-di-trans,octa-cis-undecaprenyl diphosphate + L-glutamine + ATP + H2O = beta-D-GlcNAc-(1-&gt;4)-Mur2Ac(oyl-L-Ala-D-isoglutaminyl-L-Lys-D-Ala-D-Ala)-di-trans,octa-cis-undecaprenyl diphosphate + L-glutamate + ADP + phosphate + H(+)</text>
        <dbReference type="Rhea" id="RHEA:57928"/>
        <dbReference type="ChEBI" id="CHEBI:15377"/>
        <dbReference type="ChEBI" id="CHEBI:15378"/>
        <dbReference type="ChEBI" id="CHEBI:29985"/>
        <dbReference type="ChEBI" id="CHEBI:30616"/>
        <dbReference type="ChEBI" id="CHEBI:43474"/>
        <dbReference type="ChEBI" id="CHEBI:58359"/>
        <dbReference type="ChEBI" id="CHEBI:60033"/>
        <dbReference type="ChEBI" id="CHEBI:62233"/>
        <dbReference type="ChEBI" id="CHEBI:456216"/>
        <dbReference type="EC" id="6.3.5.13"/>
    </reaction>
</comment>
<proteinExistence type="inferred from homology"/>
<evidence type="ECO:0000313" key="5">
    <source>
        <dbReference type="Proteomes" id="UP000177555"/>
    </source>
</evidence>
<dbReference type="InterPro" id="IPR013564">
    <property type="entry name" value="MurT_C"/>
</dbReference>
<gene>
    <name evidence="1" type="primary">murT</name>
    <name evidence="4" type="ORF">A2867_04545</name>
</gene>
<comment type="similarity">
    <text evidence="1">Belongs to the MurCDEF family. MurT subfamily.</text>
</comment>
<protein>
    <recommendedName>
        <fullName evidence="1">Lipid II isoglutaminyl synthase (glutamine-hydrolyzing) subunit MurT</fullName>
        <ecNumber evidence="1">6.3.5.13</ecNumber>
    </recommendedName>
</protein>
<accession>A0A1F5JJ87</accession>
<keyword evidence="1" id="KW-0479">Metal-binding</keyword>
<dbReference type="InterPro" id="IPR036565">
    <property type="entry name" value="Mur-like_cat_sf"/>
</dbReference>
<dbReference type="Gene3D" id="3.40.1190.10">
    <property type="entry name" value="Mur-like, catalytic domain"/>
    <property type="match status" value="1"/>
</dbReference>
<comment type="function">
    <text evidence="1">The lipid II isoglutaminyl synthase complex catalyzes the formation of alpha-D-isoglutamine in the cell wall lipid II stem peptide. The MurT subunit catalyzes the ATP-dependent amidation of D-glutamate residue of lipid II, converting it to an isoglutamine residue.</text>
</comment>
<dbReference type="EMBL" id="MFCP01000016">
    <property type="protein sequence ID" value="OGE28724.1"/>
    <property type="molecule type" value="Genomic_DNA"/>
</dbReference>
<comment type="catalytic activity">
    <reaction evidence="1">
        <text>beta-D-GlcNAc-(1-&gt;4)-Mur2Ac(oyl-L-Ala-gamma-D-Glu-L-Lys-D-Ala-D-Ala)-di-trans,octa-cis-undecaprenyl diphosphate + ATP = beta-D-GlcNAc-(1-&gt;4)-Mur2Ac(oyl-L-Ala-gamma-D-O-P-Glu-L-Lys-D-Ala-D-Ala)-di-trans,octa-cis-undecaprenyl diphosphate + ADP</text>
        <dbReference type="Rhea" id="RHEA:59488"/>
        <dbReference type="ChEBI" id="CHEBI:30616"/>
        <dbReference type="ChEBI" id="CHEBI:60033"/>
        <dbReference type="ChEBI" id="CHEBI:143132"/>
        <dbReference type="ChEBI" id="CHEBI:456216"/>
    </reaction>
</comment>
<keyword evidence="1" id="KW-0961">Cell wall biogenesis/degradation</keyword>
<dbReference type="PANTHER" id="PTHR23135:SF7">
    <property type="entry name" value="LIPID II ISOGLUTAMINYL SYNTHASE (GLUTAMINE-HYDROLYZING) SUBUNIT MURT"/>
    <property type="match status" value="1"/>
</dbReference>
<comment type="caution">
    <text evidence="1">Lacks conserved residue(s) required for the propagation of feature annotation.</text>
</comment>
<dbReference type="GO" id="GO:0008360">
    <property type="term" value="P:regulation of cell shape"/>
    <property type="evidence" value="ECO:0007669"/>
    <property type="project" value="UniProtKB-KW"/>
</dbReference>
<comment type="pathway">
    <text evidence="1">Cell wall biogenesis; peptidoglycan biosynthesis.</text>
</comment>
<dbReference type="SUPFAM" id="SSF53623">
    <property type="entry name" value="MurD-like peptide ligases, catalytic domain"/>
    <property type="match status" value="1"/>
</dbReference>